<evidence type="ECO:0000313" key="5">
    <source>
        <dbReference type="Proteomes" id="UP000238937"/>
    </source>
</evidence>
<dbReference type="InterPro" id="IPR011989">
    <property type="entry name" value="ARM-like"/>
</dbReference>
<proteinExistence type="predicted"/>
<dbReference type="AlphaFoldDB" id="A0A2T1F5Z1"/>
<dbReference type="Pfam" id="PF18991">
    <property type="entry name" value="DUF5724"/>
    <property type="match status" value="1"/>
</dbReference>
<sequence>MIPYLAAAESYQRATIAKDLAKIQPWDAEIRNTLFDLTGDASSYVRQQVLEILTKCQIEKAEAAHLIGLLTRKSSDLRQGILGLLLKQSDEDAIDSARLLLAAKDKLQRQAGLELVAELVKGNRLVTECQSIAQTYQTTRGDKITTAETQLLERIFARESQPVSLRDALGLVNLADLYVPEPVTCNNPVELNTAAAKSTLLAIDELIHQHRQTPIQIAYRNGEIEEELLGNSKWKFPLFQNDLSPAENLARLPLADVWENWYHSNRLRDEDDSELIRAIAPRYCASIDRYGKLTEYLDYSTSPYYGLRTAFDKSFAGIKLDLRYPELVDRIIYWLLYLHPQSQKIEFRLNLLTHVLATLVDPLELQKSIAINERSQQIDTYDLENFIAAVKNFAQPGEEESDKHIWRWWQMINWIDGSIWHQLIRYGRAVNLRNIAVAHRLGFASSADVIYYLLGNRFEPEIPESATPIQQVRRDFSDLKNLTRRKLSDLDPVMNIAIEAAKLCRDRILEIECQRGDLPTAATNAALALRSIEGIPTIVKLLQGLDNSTFVRGYSYGNQSKAAVMSHLMRISFPASNDTPVEFARQVRAAKISEEKLIQFAFFAPQWVNYIQQAIDLPGFAEGVWWIHAHTKDNNWSVEQDVREIWVAQIAERTPLSASSLVDGAVDVEWFGRVYATLGAERWQQLDKAAQYASNGGGHQRAKQFANAMLGQIDRKELLDRITKKRHQDSIRALGLCPLD</sequence>
<reference evidence="4 5" key="1">
    <citation type="submission" date="2018-03" db="EMBL/GenBank/DDBJ databases">
        <title>The ancient ancestry and fast evolution of plastids.</title>
        <authorList>
            <person name="Moore K.R."/>
            <person name="Magnabosco C."/>
            <person name="Momper L."/>
            <person name="Gold D.A."/>
            <person name="Bosak T."/>
            <person name="Fournier G.P."/>
        </authorList>
    </citation>
    <scope>NUCLEOTIDE SEQUENCE [LARGE SCALE GENOMIC DNA]</scope>
    <source>
        <strain evidence="4 5">CCALA 037</strain>
    </source>
</reference>
<dbReference type="InterPro" id="IPR016024">
    <property type="entry name" value="ARM-type_fold"/>
</dbReference>
<feature type="domain" description="DUF5724" evidence="3">
    <location>
        <begin position="4"/>
        <end position="739"/>
    </location>
</feature>
<keyword evidence="1" id="KW-0042">Antenna complex</keyword>
<accession>A0A2T1F5Z1</accession>
<evidence type="ECO:0000259" key="3">
    <source>
        <dbReference type="Pfam" id="PF18991"/>
    </source>
</evidence>
<organism evidence="4 5">
    <name type="scientific">Chamaesiphon polymorphus CCALA 037</name>
    <dbReference type="NCBI Taxonomy" id="2107692"/>
    <lineage>
        <taxon>Bacteria</taxon>
        <taxon>Bacillati</taxon>
        <taxon>Cyanobacteriota</taxon>
        <taxon>Cyanophyceae</taxon>
        <taxon>Gomontiellales</taxon>
        <taxon>Chamaesiphonaceae</taxon>
        <taxon>Chamaesiphon</taxon>
    </lineage>
</organism>
<evidence type="ECO:0000256" key="1">
    <source>
        <dbReference type="ARBA" id="ARBA00022549"/>
    </source>
</evidence>
<keyword evidence="2" id="KW-0605">Phycobilisome</keyword>
<dbReference type="GO" id="GO:0030089">
    <property type="term" value="C:phycobilisome"/>
    <property type="evidence" value="ECO:0007669"/>
    <property type="project" value="UniProtKB-KW"/>
</dbReference>
<feature type="non-terminal residue" evidence="4">
    <location>
        <position position="740"/>
    </location>
</feature>
<name>A0A2T1F5Z1_9CYAN</name>
<dbReference type="RefSeq" id="WP_245894512.1">
    <property type="nucleotide sequence ID" value="NZ_PVWO01000699.1"/>
</dbReference>
<protein>
    <recommendedName>
        <fullName evidence="3">DUF5724 domain-containing protein</fullName>
    </recommendedName>
</protein>
<evidence type="ECO:0000313" key="4">
    <source>
        <dbReference type="EMBL" id="PSB40389.1"/>
    </source>
</evidence>
<dbReference type="Proteomes" id="UP000238937">
    <property type="component" value="Unassembled WGS sequence"/>
</dbReference>
<keyword evidence="5" id="KW-1185">Reference proteome</keyword>
<dbReference type="EMBL" id="PVWO01000699">
    <property type="protein sequence ID" value="PSB40389.1"/>
    <property type="molecule type" value="Genomic_DNA"/>
</dbReference>
<evidence type="ECO:0000256" key="2">
    <source>
        <dbReference type="ARBA" id="ARBA00022738"/>
    </source>
</evidence>
<dbReference type="SUPFAM" id="SSF48371">
    <property type="entry name" value="ARM repeat"/>
    <property type="match status" value="1"/>
</dbReference>
<dbReference type="Gene3D" id="1.25.10.10">
    <property type="entry name" value="Leucine-rich Repeat Variant"/>
    <property type="match status" value="1"/>
</dbReference>
<comment type="caution">
    <text evidence="4">The sequence shown here is derived from an EMBL/GenBank/DDBJ whole genome shotgun (WGS) entry which is preliminary data.</text>
</comment>
<gene>
    <name evidence="4" type="ORF">C7B77_28410</name>
</gene>
<dbReference type="InterPro" id="IPR043782">
    <property type="entry name" value="DUF5724"/>
</dbReference>